<gene>
    <name evidence="4" type="ORF">SAMN05216363_2992</name>
</gene>
<dbReference type="Proteomes" id="UP000198675">
    <property type="component" value="Chromosome I"/>
</dbReference>
<dbReference type="EMBL" id="LT629797">
    <property type="protein sequence ID" value="SDU89692.1"/>
    <property type="molecule type" value="Genomic_DNA"/>
</dbReference>
<dbReference type="PROSITE" id="PS51186">
    <property type="entry name" value="GNAT"/>
    <property type="match status" value="1"/>
</dbReference>
<evidence type="ECO:0000313" key="5">
    <source>
        <dbReference type="Proteomes" id="UP000198675"/>
    </source>
</evidence>
<dbReference type="Gene3D" id="3.40.630.30">
    <property type="match status" value="1"/>
</dbReference>
<reference evidence="5" key="1">
    <citation type="submission" date="2016-10" db="EMBL/GenBank/DDBJ databases">
        <authorList>
            <person name="Varghese N."/>
            <person name="Submissions S."/>
        </authorList>
    </citation>
    <scope>NUCLEOTIDE SEQUENCE [LARGE SCALE GENOMIC DNA]</scope>
    <source>
        <strain evidence="5">KCTC 32246</strain>
    </source>
</reference>
<keyword evidence="5" id="KW-1185">Reference proteome</keyword>
<dbReference type="InterPro" id="IPR016181">
    <property type="entry name" value="Acyl_CoA_acyltransferase"/>
</dbReference>
<evidence type="ECO:0000259" key="3">
    <source>
        <dbReference type="PROSITE" id="PS51186"/>
    </source>
</evidence>
<dbReference type="InterPro" id="IPR000182">
    <property type="entry name" value="GNAT_dom"/>
</dbReference>
<organism evidence="4 5">
    <name type="scientific">Pseudomonas sihuiensis</name>
    <dbReference type="NCBI Taxonomy" id="1274359"/>
    <lineage>
        <taxon>Bacteria</taxon>
        <taxon>Pseudomonadati</taxon>
        <taxon>Pseudomonadota</taxon>
        <taxon>Gammaproteobacteria</taxon>
        <taxon>Pseudomonadales</taxon>
        <taxon>Pseudomonadaceae</taxon>
        <taxon>Pseudomonas</taxon>
    </lineage>
</organism>
<dbReference type="PANTHER" id="PTHR43800:SF1">
    <property type="entry name" value="PEPTIDYL-LYSINE N-ACETYLTRANSFERASE YJAB"/>
    <property type="match status" value="1"/>
</dbReference>
<keyword evidence="2" id="KW-0012">Acyltransferase</keyword>
<dbReference type="SUPFAM" id="SSF55729">
    <property type="entry name" value="Acyl-CoA N-acyltransferases (Nat)"/>
    <property type="match status" value="1"/>
</dbReference>
<evidence type="ECO:0000256" key="2">
    <source>
        <dbReference type="ARBA" id="ARBA00023315"/>
    </source>
</evidence>
<dbReference type="PANTHER" id="PTHR43800">
    <property type="entry name" value="PEPTIDYL-LYSINE N-ACETYLTRANSFERASE YJAB"/>
    <property type="match status" value="1"/>
</dbReference>
<dbReference type="AlphaFoldDB" id="A0A1H2M998"/>
<keyword evidence="1 4" id="KW-0808">Transferase</keyword>
<proteinExistence type="predicted"/>
<accession>A0A1H2M998</accession>
<sequence length="169" mass="18572">MTARAPSWHALRPASFKMPAAMSLMLDTPTDTDLITLVEIWEAAVRATHHFLPESDLQVIKPLLHEQYFPAVQLACARDESGRILGFLGTSEGMVEMLFVDPACHGQGVGKRLMRHAIDALGATRVDVNEQNPQAVGFYQHLGFVVTDRSRLDGGGRPFPILHMQLAAS</sequence>
<name>A0A1H2M998_9PSED</name>
<evidence type="ECO:0000313" key="4">
    <source>
        <dbReference type="EMBL" id="SDU89692.1"/>
    </source>
</evidence>
<dbReference type="NCBIfam" id="NF007807">
    <property type="entry name" value="PRK10514.1"/>
    <property type="match status" value="1"/>
</dbReference>
<evidence type="ECO:0000256" key="1">
    <source>
        <dbReference type="ARBA" id="ARBA00022679"/>
    </source>
</evidence>
<dbReference type="Pfam" id="PF13673">
    <property type="entry name" value="Acetyltransf_10"/>
    <property type="match status" value="1"/>
</dbReference>
<dbReference type="GO" id="GO:0016747">
    <property type="term" value="F:acyltransferase activity, transferring groups other than amino-acyl groups"/>
    <property type="evidence" value="ECO:0007669"/>
    <property type="project" value="InterPro"/>
</dbReference>
<dbReference type="CDD" id="cd04301">
    <property type="entry name" value="NAT_SF"/>
    <property type="match status" value="1"/>
</dbReference>
<protein>
    <submittedName>
        <fullName evidence="4">Putative acetyltransferase</fullName>
    </submittedName>
</protein>
<feature type="domain" description="N-acetyltransferase" evidence="3">
    <location>
        <begin position="24"/>
        <end position="169"/>
    </location>
</feature>